<protein>
    <submittedName>
        <fullName evidence="1">Uncharacterized protein</fullName>
    </submittedName>
</protein>
<organism evidence="1 2">
    <name type="scientific">Amanita muscaria (strain Koide BX008)</name>
    <dbReference type="NCBI Taxonomy" id="946122"/>
    <lineage>
        <taxon>Eukaryota</taxon>
        <taxon>Fungi</taxon>
        <taxon>Dikarya</taxon>
        <taxon>Basidiomycota</taxon>
        <taxon>Agaricomycotina</taxon>
        <taxon>Agaricomycetes</taxon>
        <taxon>Agaricomycetidae</taxon>
        <taxon>Agaricales</taxon>
        <taxon>Pluteineae</taxon>
        <taxon>Amanitaceae</taxon>
        <taxon>Amanita</taxon>
    </lineage>
</organism>
<dbReference type="InParanoid" id="A0A0C2T0J3"/>
<name>A0A0C2T0J3_AMAMK</name>
<feature type="non-terminal residue" evidence="1">
    <location>
        <position position="1"/>
    </location>
</feature>
<reference evidence="1 2" key="1">
    <citation type="submission" date="2014-04" db="EMBL/GenBank/DDBJ databases">
        <title>Evolutionary Origins and Diversification of the Mycorrhizal Mutualists.</title>
        <authorList>
            <consortium name="DOE Joint Genome Institute"/>
            <consortium name="Mycorrhizal Genomics Consortium"/>
            <person name="Kohler A."/>
            <person name="Kuo A."/>
            <person name="Nagy L.G."/>
            <person name="Floudas D."/>
            <person name="Copeland A."/>
            <person name="Barry K.W."/>
            <person name="Cichocki N."/>
            <person name="Veneault-Fourrey C."/>
            <person name="LaButti K."/>
            <person name="Lindquist E.A."/>
            <person name="Lipzen A."/>
            <person name="Lundell T."/>
            <person name="Morin E."/>
            <person name="Murat C."/>
            <person name="Riley R."/>
            <person name="Ohm R."/>
            <person name="Sun H."/>
            <person name="Tunlid A."/>
            <person name="Henrissat B."/>
            <person name="Grigoriev I.V."/>
            <person name="Hibbett D.S."/>
            <person name="Martin F."/>
        </authorList>
    </citation>
    <scope>NUCLEOTIDE SEQUENCE [LARGE SCALE GENOMIC DNA]</scope>
    <source>
        <strain evidence="1 2">Koide BX008</strain>
    </source>
</reference>
<proteinExistence type="predicted"/>
<evidence type="ECO:0000313" key="2">
    <source>
        <dbReference type="Proteomes" id="UP000054549"/>
    </source>
</evidence>
<dbReference type="EMBL" id="KN818307">
    <property type="protein sequence ID" value="KIL59954.1"/>
    <property type="molecule type" value="Genomic_DNA"/>
</dbReference>
<dbReference type="AlphaFoldDB" id="A0A0C2T0J3"/>
<dbReference type="Proteomes" id="UP000054549">
    <property type="component" value="Unassembled WGS sequence"/>
</dbReference>
<keyword evidence="2" id="KW-1185">Reference proteome</keyword>
<gene>
    <name evidence="1" type="ORF">M378DRAFT_168712</name>
</gene>
<dbReference type="HOGENOM" id="CLU_1686107_0_0_1"/>
<evidence type="ECO:0000313" key="1">
    <source>
        <dbReference type="EMBL" id="KIL59954.1"/>
    </source>
</evidence>
<sequence length="156" mass="17369">MTVIESWDLLSRCPSHGSRWPVSVPQIHLRRLHSLVLNSKSESPFSTFIEALSLPVLEELRLALKGRAVTWSATAFQSLAHRSNYFPHLRTFYLEDSNSIIDAGILLHSTPRKCIYACRLAVGDVGLGLSLICYVSDSLYGRGNMHANMVILGCVQ</sequence>
<accession>A0A0C2T0J3</accession>